<protein>
    <submittedName>
        <fullName evidence="1">Uncharacterized protein</fullName>
    </submittedName>
</protein>
<dbReference type="EMBL" id="MF616023">
    <property type="protein sequence ID" value="AXN76699.1"/>
    <property type="molecule type" value="Genomic_DNA"/>
</dbReference>
<accession>A0A346FW49</accession>
<evidence type="ECO:0000313" key="1">
    <source>
        <dbReference type="EMBL" id="AXN76699.1"/>
    </source>
</evidence>
<proteinExistence type="predicted"/>
<sequence length="74" mass="9022">MSSIAVIFDHRIKKFLQTRKRVRREVEFSSGRVYTAHQSTVFFIWWAVLPNIYEIISLATRDYMPYYKRFQTVQ</sequence>
<name>A0A346FW49_STRSU</name>
<reference evidence="1" key="1">
    <citation type="journal article" date="2018" name="Vet. Microbiol.">
        <title>Emergence of a vanG-carrying and multidrug resistant ICE in zoonotic pathogen Streptococccus suis.</title>
        <authorList>
            <person name="Huang J."/>
            <person name="Chen L."/>
            <person name="Li D."/>
            <person name="Wang M."/>
            <person name="Du F."/>
            <person name="Gao Y."/>
            <person name="Wu Z."/>
            <person name="Wang L."/>
        </authorList>
    </citation>
    <scope>NUCLEOTIDE SEQUENCE</scope>
    <source>
        <strain evidence="1">BSB6</strain>
    </source>
</reference>
<dbReference type="AlphaFoldDB" id="A0A346FW49"/>
<organism evidence="1">
    <name type="scientific">Streptococcus suis</name>
    <dbReference type="NCBI Taxonomy" id="1307"/>
    <lineage>
        <taxon>Bacteria</taxon>
        <taxon>Bacillati</taxon>
        <taxon>Bacillota</taxon>
        <taxon>Bacilli</taxon>
        <taxon>Lactobacillales</taxon>
        <taxon>Streptococcaceae</taxon>
        <taxon>Streptococcus</taxon>
    </lineage>
</organism>